<evidence type="ECO:0000313" key="1">
    <source>
        <dbReference type="EMBL" id="MED6282845.1"/>
    </source>
</evidence>
<proteinExistence type="predicted"/>
<gene>
    <name evidence="1" type="ORF">CHARACLAT_002525</name>
</gene>
<reference evidence="1 2" key="1">
    <citation type="submission" date="2021-06" db="EMBL/GenBank/DDBJ databases">
        <authorList>
            <person name="Palmer J.M."/>
        </authorList>
    </citation>
    <scope>NUCLEOTIDE SEQUENCE [LARGE SCALE GENOMIC DNA]</scope>
    <source>
        <strain evidence="1 2">CL_MEX2019</strain>
        <tissue evidence="1">Muscle</tissue>
    </source>
</reference>
<accession>A0ABU7E6L3</accession>
<keyword evidence="2" id="KW-1185">Reference proteome</keyword>
<evidence type="ECO:0000313" key="2">
    <source>
        <dbReference type="Proteomes" id="UP001352852"/>
    </source>
</evidence>
<protein>
    <submittedName>
        <fullName evidence="1">Uncharacterized protein</fullName>
    </submittedName>
</protein>
<sequence length="113" mass="12565">MCLVYNKLRKTKAFDLRKGSPTKDFKFCVCVCVCVCGKPVSDVKDEKCFSEVFTHAAGSSISGNISHSASLTPSALLQYPHIFPFFLFFSLHPPLLTFNPHFKLPLPVPPRSS</sequence>
<organism evidence="1 2">
    <name type="scientific">Characodon lateralis</name>
    <dbReference type="NCBI Taxonomy" id="208331"/>
    <lineage>
        <taxon>Eukaryota</taxon>
        <taxon>Metazoa</taxon>
        <taxon>Chordata</taxon>
        <taxon>Craniata</taxon>
        <taxon>Vertebrata</taxon>
        <taxon>Euteleostomi</taxon>
        <taxon>Actinopterygii</taxon>
        <taxon>Neopterygii</taxon>
        <taxon>Teleostei</taxon>
        <taxon>Neoteleostei</taxon>
        <taxon>Acanthomorphata</taxon>
        <taxon>Ovalentaria</taxon>
        <taxon>Atherinomorphae</taxon>
        <taxon>Cyprinodontiformes</taxon>
        <taxon>Goodeidae</taxon>
        <taxon>Characodon</taxon>
    </lineage>
</organism>
<dbReference type="EMBL" id="JAHUTJ010049286">
    <property type="protein sequence ID" value="MED6282845.1"/>
    <property type="molecule type" value="Genomic_DNA"/>
</dbReference>
<dbReference type="Proteomes" id="UP001352852">
    <property type="component" value="Unassembled WGS sequence"/>
</dbReference>
<name>A0ABU7E6L3_9TELE</name>
<comment type="caution">
    <text evidence="1">The sequence shown here is derived from an EMBL/GenBank/DDBJ whole genome shotgun (WGS) entry which is preliminary data.</text>
</comment>